<keyword evidence="3" id="KW-1185">Reference proteome</keyword>
<comment type="caution">
    <text evidence="2">The sequence shown here is derived from an EMBL/GenBank/DDBJ whole genome shotgun (WGS) entry which is preliminary data.</text>
</comment>
<dbReference type="Proteomes" id="UP001431131">
    <property type="component" value="Unassembled WGS sequence"/>
</dbReference>
<evidence type="ECO:0000256" key="1">
    <source>
        <dbReference type="SAM" id="MobiDB-lite"/>
    </source>
</evidence>
<sequence>MGSVDSIFNHSIGSISVQGVNNVTTNSLEERQYNLDQQPKSNTQQENVNEKEFNEKDLSQVINDMNQVLGNTHTTLKYEYHEKLGKYYVSLVNDLTKEVVKEIPPKKLLDMYASMKEFLGLFVDNKI</sequence>
<dbReference type="SUPFAM" id="SSF160214">
    <property type="entry name" value="FlaG-like"/>
    <property type="match status" value="1"/>
</dbReference>
<keyword evidence="2" id="KW-0966">Cell projection</keyword>
<dbReference type="PANTHER" id="PTHR37166">
    <property type="entry name" value="PROTEIN FLAG"/>
    <property type="match status" value="1"/>
</dbReference>
<dbReference type="Gene3D" id="3.30.160.170">
    <property type="entry name" value="FlaG-like"/>
    <property type="match status" value="1"/>
</dbReference>
<dbReference type="Pfam" id="PF03646">
    <property type="entry name" value="FlaG"/>
    <property type="match status" value="1"/>
</dbReference>
<protein>
    <submittedName>
        <fullName evidence="2">Flagellar protein FlaG</fullName>
    </submittedName>
</protein>
<dbReference type="NCBIfam" id="NF005834">
    <property type="entry name" value="PRK07738.1"/>
    <property type="match status" value="1"/>
</dbReference>
<dbReference type="RefSeq" id="WP_240253999.1">
    <property type="nucleotide sequence ID" value="NZ_JAKTTI010000007.1"/>
</dbReference>
<keyword evidence="2" id="KW-0969">Cilium</keyword>
<feature type="region of interest" description="Disordered" evidence="1">
    <location>
        <begin position="31"/>
        <end position="56"/>
    </location>
</feature>
<feature type="compositionally biased region" description="Polar residues" evidence="1">
    <location>
        <begin position="34"/>
        <end position="47"/>
    </location>
</feature>
<keyword evidence="2" id="KW-0282">Flagellum</keyword>
<gene>
    <name evidence="2" type="primary">flaG</name>
    <name evidence="2" type="ORF">MJG50_06940</name>
</gene>
<dbReference type="PANTHER" id="PTHR37166:SF1">
    <property type="entry name" value="PROTEIN FLAG"/>
    <property type="match status" value="1"/>
</dbReference>
<dbReference type="InterPro" id="IPR005186">
    <property type="entry name" value="FlaG"/>
</dbReference>
<dbReference type="InterPro" id="IPR035924">
    <property type="entry name" value="FlaG-like_sf"/>
</dbReference>
<reference evidence="2" key="1">
    <citation type="submission" date="2022-02" db="EMBL/GenBank/DDBJ databases">
        <title>Fredinandcohnia quinoae sp. nov. isolated from Chenopodium quinoa seeds.</title>
        <authorList>
            <person name="Saati-Santamaria Z."/>
            <person name="Flores-Felix J.D."/>
            <person name="Igual J.M."/>
            <person name="Velazquez E."/>
            <person name="Garcia-Fraile P."/>
            <person name="Martinez-Molina E."/>
        </authorList>
    </citation>
    <scope>NUCLEOTIDE SEQUENCE</scope>
    <source>
        <strain evidence="2">SECRCQ15</strain>
    </source>
</reference>
<dbReference type="AlphaFoldDB" id="A0AAW5E8F9"/>
<evidence type="ECO:0000313" key="3">
    <source>
        <dbReference type="Proteomes" id="UP001431131"/>
    </source>
</evidence>
<evidence type="ECO:0000313" key="2">
    <source>
        <dbReference type="EMBL" id="MCH1625059.1"/>
    </source>
</evidence>
<proteinExistence type="predicted"/>
<name>A0AAW5E8F9_9BACI</name>
<accession>A0AAW5E8F9</accession>
<dbReference type="EMBL" id="JAKTTI010000007">
    <property type="protein sequence ID" value="MCH1625059.1"/>
    <property type="molecule type" value="Genomic_DNA"/>
</dbReference>
<organism evidence="2 3">
    <name type="scientific">Fredinandcohnia quinoae</name>
    <dbReference type="NCBI Taxonomy" id="2918902"/>
    <lineage>
        <taxon>Bacteria</taxon>
        <taxon>Bacillati</taxon>
        <taxon>Bacillota</taxon>
        <taxon>Bacilli</taxon>
        <taxon>Bacillales</taxon>
        <taxon>Bacillaceae</taxon>
        <taxon>Fredinandcohnia</taxon>
    </lineage>
</organism>